<feature type="region of interest" description="Disordered" evidence="19">
    <location>
        <begin position="1"/>
        <end position="23"/>
    </location>
</feature>
<comment type="catalytic activity">
    <reaction evidence="3">
        <text>L-histidyl-glycine(out) = L-histidyl-glycine(in)</text>
        <dbReference type="Rhea" id="RHEA:79395"/>
        <dbReference type="ChEBI" id="CHEBI:229957"/>
    </reaction>
</comment>
<dbReference type="Gene3D" id="1.20.1250.20">
    <property type="entry name" value="MFS general substrate transporter like domains"/>
    <property type="match status" value="2"/>
</dbReference>
<evidence type="ECO:0000256" key="19">
    <source>
        <dbReference type="SAM" id="MobiDB-lite"/>
    </source>
</evidence>
<evidence type="ECO:0000256" key="16">
    <source>
        <dbReference type="ARBA" id="ARBA00045018"/>
    </source>
</evidence>
<comment type="catalytic activity">
    <reaction evidence="9">
        <text>L-arginyl-L-alpha-amino acid(out) = L-arginyl-L-alpha-amino acid(in)</text>
        <dbReference type="Rhea" id="RHEA:79371"/>
        <dbReference type="ChEBI" id="CHEBI:84315"/>
    </reaction>
</comment>
<evidence type="ECO:0000313" key="22">
    <source>
        <dbReference type="EMBL" id="KAF2790146.1"/>
    </source>
</evidence>
<comment type="catalytic activity">
    <reaction evidence="14">
        <text>L-lysyl-glycine(out) = L-lysyl-glycine(in)</text>
        <dbReference type="Rhea" id="RHEA:79407"/>
        <dbReference type="ChEBI" id="CHEBI:191202"/>
    </reaction>
</comment>
<evidence type="ECO:0000256" key="13">
    <source>
        <dbReference type="ARBA" id="ARBA00044919"/>
    </source>
</evidence>
<evidence type="ECO:0000256" key="1">
    <source>
        <dbReference type="ARBA" id="ARBA00004141"/>
    </source>
</evidence>
<evidence type="ECO:0000259" key="21">
    <source>
        <dbReference type="PROSITE" id="PS50850"/>
    </source>
</evidence>
<dbReference type="PANTHER" id="PTHR23512">
    <property type="entry name" value="MAJOR FACILITATOR SUPERFAMILY DOMAIN-CONTAINING PROTEIN 1"/>
    <property type="match status" value="1"/>
</dbReference>
<keyword evidence="20" id="KW-0812">Transmembrane</keyword>
<comment type="catalytic activity">
    <reaction evidence="12">
        <text>L-histidyl-L-alpha-amino acid(out) = L-histidyl-L-alpha-amino acid(in)</text>
        <dbReference type="Rhea" id="RHEA:79379"/>
        <dbReference type="ChEBI" id="CHEBI:229964"/>
    </reaction>
</comment>
<feature type="transmembrane region" description="Helical" evidence="20">
    <location>
        <begin position="218"/>
        <end position="240"/>
    </location>
</feature>
<feature type="domain" description="Major facilitator superfamily (MFS) profile" evidence="21">
    <location>
        <begin position="59"/>
        <end position="464"/>
    </location>
</feature>
<dbReference type="InterPro" id="IPR036259">
    <property type="entry name" value="MFS_trans_sf"/>
</dbReference>
<dbReference type="InterPro" id="IPR020846">
    <property type="entry name" value="MFS_dom"/>
</dbReference>
<feature type="transmembrane region" description="Helical" evidence="20">
    <location>
        <begin position="370"/>
        <end position="389"/>
    </location>
</feature>
<evidence type="ECO:0000256" key="15">
    <source>
        <dbReference type="ARBA" id="ARBA00044985"/>
    </source>
</evidence>
<evidence type="ECO:0000313" key="23">
    <source>
        <dbReference type="Proteomes" id="UP000799757"/>
    </source>
</evidence>
<dbReference type="InterPro" id="IPR011701">
    <property type="entry name" value="MFS"/>
</dbReference>
<protein>
    <recommendedName>
        <fullName evidence="15">Lysosomal dipeptide transporter MFSD1</fullName>
    </recommendedName>
    <alternativeName>
        <fullName evidence="16">Major facilitator superfamily domain-containing protein 1</fullName>
    </alternativeName>
</protein>
<feature type="transmembrane region" description="Helical" evidence="20">
    <location>
        <begin position="504"/>
        <end position="525"/>
    </location>
</feature>
<comment type="subcellular location">
    <subcellularLocation>
        <location evidence="1">Membrane</location>
        <topology evidence="1">Multi-pass membrane protein</topology>
    </subcellularLocation>
</comment>
<evidence type="ECO:0000256" key="14">
    <source>
        <dbReference type="ARBA" id="ARBA00044924"/>
    </source>
</evidence>
<keyword evidence="23" id="KW-1185">Reference proteome</keyword>
<gene>
    <name evidence="22" type="ORF">K505DRAFT_311945</name>
</gene>
<evidence type="ECO:0000256" key="3">
    <source>
        <dbReference type="ARBA" id="ARBA00044878"/>
    </source>
</evidence>
<dbReference type="SUPFAM" id="SSF103473">
    <property type="entry name" value="MFS general substrate transporter"/>
    <property type="match status" value="1"/>
</dbReference>
<evidence type="ECO:0000256" key="4">
    <source>
        <dbReference type="ARBA" id="ARBA00044881"/>
    </source>
</evidence>
<feature type="transmembrane region" description="Helical" evidence="20">
    <location>
        <begin position="277"/>
        <end position="296"/>
    </location>
</feature>
<evidence type="ECO:0000256" key="11">
    <source>
        <dbReference type="ARBA" id="ARBA00044903"/>
    </source>
</evidence>
<dbReference type="Pfam" id="PF07690">
    <property type="entry name" value="MFS_1"/>
    <property type="match status" value="1"/>
</dbReference>
<evidence type="ECO:0000256" key="9">
    <source>
        <dbReference type="ARBA" id="ARBA00044899"/>
    </source>
</evidence>
<feature type="transmembrane region" description="Helical" evidence="20">
    <location>
        <begin position="127"/>
        <end position="146"/>
    </location>
</feature>
<evidence type="ECO:0000256" key="10">
    <source>
        <dbReference type="ARBA" id="ARBA00044900"/>
    </source>
</evidence>
<dbReference type="PROSITE" id="PS50850">
    <property type="entry name" value="MFS"/>
    <property type="match status" value="1"/>
</dbReference>
<comment type="catalytic activity">
    <reaction evidence="11">
        <text>L-arginyl-glycine(out) = L-arginyl-glycine(in)</text>
        <dbReference type="Rhea" id="RHEA:79391"/>
        <dbReference type="ChEBI" id="CHEBI:229955"/>
    </reaction>
</comment>
<reference evidence="22" key="1">
    <citation type="journal article" date="2020" name="Stud. Mycol.">
        <title>101 Dothideomycetes genomes: a test case for predicting lifestyles and emergence of pathogens.</title>
        <authorList>
            <person name="Haridas S."/>
            <person name="Albert R."/>
            <person name="Binder M."/>
            <person name="Bloem J."/>
            <person name="Labutti K."/>
            <person name="Salamov A."/>
            <person name="Andreopoulos B."/>
            <person name="Baker S."/>
            <person name="Barry K."/>
            <person name="Bills G."/>
            <person name="Bluhm B."/>
            <person name="Cannon C."/>
            <person name="Castanera R."/>
            <person name="Culley D."/>
            <person name="Daum C."/>
            <person name="Ezra D."/>
            <person name="Gonzalez J."/>
            <person name="Henrissat B."/>
            <person name="Kuo A."/>
            <person name="Liang C."/>
            <person name="Lipzen A."/>
            <person name="Lutzoni F."/>
            <person name="Magnuson J."/>
            <person name="Mondo S."/>
            <person name="Nolan M."/>
            <person name="Ohm R."/>
            <person name="Pangilinan J."/>
            <person name="Park H.-J."/>
            <person name="Ramirez L."/>
            <person name="Alfaro M."/>
            <person name="Sun H."/>
            <person name="Tritt A."/>
            <person name="Yoshinaga Y."/>
            <person name="Zwiers L.-H."/>
            <person name="Turgeon B."/>
            <person name="Goodwin S."/>
            <person name="Spatafora J."/>
            <person name="Crous P."/>
            <person name="Grigoriev I."/>
        </authorList>
    </citation>
    <scope>NUCLEOTIDE SEQUENCE</scope>
    <source>
        <strain evidence="22">CBS 109.77</strain>
    </source>
</reference>
<evidence type="ECO:0000256" key="20">
    <source>
        <dbReference type="SAM" id="Phobius"/>
    </source>
</evidence>
<keyword evidence="20" id="KW-1133">Transmembrane helix</keyword>
<dbReference type="EMBL" id="MU002091">
    <property type="protein sequence ID" value="KAF2790146.1"/>
    <property type="molecule type" value="Genomic_DNA"/>
</dbReference>
<evidence type="ECO:0000256" key="2">
    <source>
        <dbReference type="ARBA" id="ARBA00044876"/>
    </source>
</evidence>
<evidence type="ECO:0000256" key="5">
    <source>
        <dbReference type="ARBA" id="ARBA00044884"/>
    </source>
</evidence>
<proteinExistence type="predicted"/>
<evidence type="ECO:0000256" key="12">
    <source>
        <dbReference type="ARBA" id="ARBA00044912"/>
    </source>
</evidence>
<comment type="catalytic activity">
    <reaction evidence="6">
        <text>L-lysyl-L-alpha-amino acid(out) = L-lysyl-L-alpha-amino acid(in)</text>
        <dbReference type="Rhea" id="RHEA:79387"/>
        <dbReference type="ChEBI" id="CHEBI:229965"/>
    </reaction>
</comment>
<dbReference type="OrthoDB" id="424834at2759"/>
<feature type="transmembrane region" description="Helical" evidence="20">
    <location>
        <begin position="441"/>
        <end position="461"/>
    </location>
</feature>
<comment type="catalytic activity">
    <reaction evidence="5">
        <text>L-alpha-aminoacyl-L-histidine(out) = L-alpha-aminoacyl-L-histidine(in)</text>
        <dbReference type="Rhea" id="RHEA:79375"/>
        <dbReference type="ChEBI" id="CHEBI:229967"/>
    </reaction>
</comment>
<name>A0A6A6X1B9_9PLEO</name>
<sequence>MTLVYNMDQDRPHAQQPPDGDSVIEKLPPNDVVVPITNGSESSLPPTKPPAPLTWKLIAVVITSLIRFGSSWSGGITSAMKSTLKKKLAINNKQFALLEASEDFMVAILILPSGLLTDRLGGARTIVYGNILFTFGSILVASAAQVRSFNFMIGGRVVLALGDIATQVAQYKIFSSWFPPSNGFASTLAFELAMGKIGGFVGTATANVISKRTGNFAWTFWVSVFVNLFTNATTILFYWFNTVAHRKFAPVSDPSTGEKLTERSKSFEFKKVLELPWTFWCVIAFSLFETSTAIIFQQNATEMAEQRFNVDAIKAGWYSATVQYAGFFLVPFLGVFIDLFGNRISLMAFCGIGMFLSMALVNWADSQKGFAAAFGIYAFALSFGPTTIIDSIRTSMWHQSVFGSAYAIKIAINNSINIIVRIVTGALQDYDDNSYRRVVRVYLFLAAGSVVVSVLLILLSWRSIDLGYLQWTRKQRFGKGDIWNERKERYHEDNGARNRCISKVCFAGLIVLILGSWCAYIWGAITGHNS</sequence>
<dbReference type="Proteomes" id="UP000799757">
    <property type="component" value="Unassembled WGS sequence"/>
</dbReference>
<evidence type="ECO:0000256" key="6">
    <source>
        <dbReference type="ARBA" id="ARBA00044891"/>
    </source>
</evidence>
<evidence type="ECO:0000256" key="8">
    <source>
        <dbReference type="ARBA" id="ARBA00044898"/>
    </source>
</evidence>
<dbReference type="GO" id="GO:0022857">
    <property type="term" value="F:transmembrane transporter activity"/>
    <property type="evidence" value="ECO:0007669"/>
    <property type="project" value="InterPro"/>
</dbReference>
<dbReference type="InterPro" id="IPR052187">
    <property type="entry name" value="MFSD1"/>
</dbReference>
<dbReference type="AlphaFoldDB" id="A0A6A6X1B9"/>
<evidence type="ECO:0000256" key="18">
    <source>
        <dbReference type="ARBA" id="ARBA00046376"/>
    </source>
</evidence>
<dbReference type="GO" id="GO:0016020">
    <property type="term" value="C:membrane"/>
    <property type="evidence" value="ECO:0007669"/>
    <property type="project" value="UniProtKB-SubCell"/>
</dbReference>
<comment type="catalytic activity">
    <reaction evidence="2">
        <text>L-lysyl-L-alanine(out) = L-lysyl-L-alanine(in)</text>
        <dbReference type="Rhea" id="RHEA:79399"/>
        <dbReference type="ChEBI" id="CHEBI:229954"/>
    </reaction>
</comment>
<comment type="subunit">
    <text evidence="18">Homodimer. Interacts with lysosomal protein GLMP (via lumenal domain); the interaction starts while both proteins are still in the endoplasmic reticulum and is required for stabilization of MFSD1 in lysosomes but has no direct effect on its targeting to lysosomes or transporter activity.</text>
</comment>
<feature type="transmembrane region" description="Helical" evidence="20">
    <location>
        <begin position="317"/>
        <end position="337"/>
    </location>
</feature>
<evidence type="ECO:0000256" key="7">
    <source>
        <dbReference type="ARBA" id="ARBA00044893"/>
    </source>
</evidence>
<evidence type="ECO:0000256" key="17">
    <source>
        <dbReference type="ARBA" id="ARBA00045709"/>
    </source>
</evidence>
<dbReference type="PANTHER" id="PTHR23512:SF12">
    <property type="entry name" value="TRANSPORTER, PUTATIVE (AFU_ORTHOLOGUE AFUA_4G00260)-RELATED"/>
    <property type="match status" value="1"/>
</dbReference>
<comment type="catalytic activity">
    <reaction evidence="4">
        <text>L-alpha-aminoacyl-L-arginine(out) = L-alpha-aminoacyl-L-arginine(in)</text>
        <dbReference type="Rhea" id="RHEA:79367"/>
        <dbReference type="ChEBI" id="CHEBI:229968"/>
    </reaction>
</comment>
<organism evidence="22 23">
    <name type="scientific">Melanomma pulvis-pyrius CBS 109.77</name>
    <dbReference type="NCBI Taxonomy" id="1314802"/>
    <lineage>
        <taxon>Eukaryota</taxon>
        <taxon>Fungi</taxon>
        <taxon>Dikarya</taxon>
        <taxon>Ascomycota</taxon>
        <taxon>Pezizomycotina</taxon>
        <taxon>Dothideomycetes</taxon>
        <taxon>Pleosporomycetidae</taxon>
        <taxon>Pleosporales</taxon>
        <taxon>Melanommataceae</taxon>
        <taxon>Melanomma</taxon>
    </lineage>
</organism>
<comment type="catalytic activity">
    <reaction evidence="7">
        <text>L-alpha-aminoacyl-L-lysine(out) = L-alpha-aminoacyl-L-lysine(in)</text>
        <dbReference type="Rhea" id="RHEA:79383"/>
        <dbReference type="ChEBI" id="CHEBI:229966"/>
    </reaction>
</comment>
<comment type="catalytic activity">
    <reaction evidence="13">
        <text>L-alanyl-L-lysine(out) = L-alanyl-L-lysine(in)</text>
        <dbReference type="Rhea" id="RHEA:79415"/>
        <dbReference type="ChEBI" id="CHEBI:192470"/>
    </reaction>
</comment>
<accession>A0A6A6X1B9</accession>
<feature type="transmembrane region" description="Helical" evidence="20">
    <location>
        <begin position="343"/>
        <end position="363"/>
    </location>
</feature>
<keyword evidence="20" id="KW-0472">Membrane</keyword>
<comment type="catalytic activity">
    <reaction evidence="10">
        <text>L-lysyl-L-lysine(out) = L-lysyl-L-lysine(in)</text>
        <dbReference type="Rhea" id="RHEA:79403"/>
        <dbReference type="ChEBI" id="CHEBI:229956"/>
    </reaction>
</comment>
<comment type="function">
    <text evidence="17">Lysosomal dipeptide uniporter that selectively exports lysine, arginine or histidine-containing dipeptides with a net positive charge from the lysosome lumen into the cytosol. Could play a role in a specific type of protein O-glycosylation indirectly regulating macrophages migration and tissue invasion. Also essential for liver homeostasis.</text>
</comment>
<comment type="catalytic activity">
    <reaction evidence="8">
        <text>L-aspartyl-L-lysine(out) = L-aspartyl-L-lysine(in)</text>
        <dbReference type="Rhea" id="RHEA:79411"/>
        <dbReference type="ChEBI" id="CHEBI:229953"/>
    </reaction>
</comment>